<gene>
    <name evidence="3" type="ORF">PSQ19_14425</name>
</gene>
<dbReference type="InterPro" id="IPR004104">
    <property type="entry name" value="Gfo/Idh/MocA-like_OxRdtase_C"/>
</dbReference>
<reference evidence="3 4" key="1">
    <citation type="submission" date="2023-02" db="EMBL/GenBank/DDBJ databases">
        <title>Devosia algicola sp. nov., isolated from the phycosphere of marine algae.</title>
        <authorList>
            <person name="Kim J.M."/>
            <person name="Lee J.K."/>
            <person name="Choi B.J."/>
            <person name="Bayburt H."/>
            <person name="Jeon C.O."/>
        </authorList>
    </citation>
    <scope>NUCLEOTIDE SEQUENCE [LARGE SCALE GENOMIC DNA]</scope>
    <source>
        <strain evidence="3 4">G20-9</strain>
    </source>
</reference>
<dbReference type="Proteomes" id="UP001220530">
    <property type="component" value="Chromosome"/>
</dbReference>
<evidence type="ECO:0000313" key="3">
    <source>
        <dbReference type="EMBL" id="WDR01892.1"/>
    </source>
</evidence>
<name>A0ABY7YL28_9HYPH</name>
<organism evidence="3 4">
    <name type="scientific">Devosia algicola</name>
    <dbReference type="NCBI Taxonomy" id="3026418"/>
    <lineage>
        <taxon>Bacteria</taxon>
        <taxon>Pseudomonadati</taxon>
        <taxon>Pseudomonadota</taxon>
        <taxon>Alphaproteobacteria</taxon>
        <taxon>Hyphomicrobiales</taxon>
        <taxon>Devosiaceae</taxon>
        <taxon>Devosia</taxon>
    </lineage>
</organism>
<dbReference type="InterPro" id="IPR051450">
    <property type="entry name" value="Gfo/Idh/MocA_Oxidoreductases"/>
</dbReference>
<evidence type="ECO:0000259" key="2">
    <source>
        <dbReference type="Pfam" id="PF02894"/>
    </source>
</evidence>
<evidence type="ECO:0000313" key="4">
    <source>
        <dbReference type="Proteomes" id="UP001220530"/>
    </source>
</evidence>
<dbReference type="Pfam" id="PF01408">
    <property type="entry name" value="GFO_IDH_MocA"/>
    <property type="match status" value="1"/>
</dbReference>
<feature type="domain" description="Gfo/Idh/MocA-like oxidoreductase C-terminal" evidence="2">
    <location>
        <begin position="141"/>
        <end position="402"/>
    </location>
</feature>
<dbReference type="Gene3D" id="3.40.50.720">
    <property type="entry name" value="NAD(P)-binding Rossmann-like Domain"/>
    <property type="match status" value="1"/>
</dbReference>
<dbReference type="EMBL" id="CP118246">
    <property type="protein sequence ID" value="WDR01892.1"/>
    <property type="molecule type" value="Genomic_DNA"/>
</dbReference>
<dbReference type="Gene3D" id="3.30.360.10">
    <property type="entry name" value="Dihydrodipicolinate Reductase, domain 2"/>
    <property type="match status" value="1"/>
</dbReference>
<dbReference type="SUPFAM" id="SSF51735">
    <property type="entry name" value="NAD(P)-binding Rossmann-fold domains"/>
    <property type="match status" value="1"/>
</dbReference>
<dbReference type="SUPFAM" id="SSF55347">
    <property type="entry name" value="Glyceraldehyde-3-phosphate dehydrogenase-like, C-terminal domain"/>
    <property type="match status" value="1"/>
</dbReference>
<dbReference type="InterPro" id="IPR036291">
    <property type="entry name" value="NAD(P)-bd_dom_sf"/>
</dbReference>
<evidence type="ECO:0000259" key="1">
    <source>
        <dbReference type="Pfam" id="PF01408"/>
    </source>
</evidence>
<keyword evidence="4" id="KW-1185">Reference proteome</keyword>
<dbReference type="Pfam" id="PF02894">
    <property type="entry name" value="GFO_IDH_MocA_C"/>
    <property type="match status" value="1"/>
</dbReference>
<accession>A0ABY7YL28</accession>
<feature type="domain" description="Gfo/Idh/MocA-like oxidoreductase N-terminal" evidence="1">
    <location>
        <begin position="7"/>
        <end position="128"/>
    </location>
</feature>
<dbReference type="PANTHER" id="PTHR43377:SF2">
    <property type="entry name" value="BINDING ROSSMANN FOLD OXIDOREDUCTASE, PUTATIVE (AFU_ORTHOLOGUE AFUA_4G00560)-RELATED"/>
    <property type="match status" value="1"/>
</dbReference>
<proteinExistence type="predicted"/>
<protein>
    <submittedName>
        <fullName evidence="3">Gfo/Idh/MocA family oxidoreductase</fullName>
    </submittedName>
</protein>
<dbReference type="RefSeq" id="WP_282218301.1">
    <property type="nucleotide sequence ID" value="NZ_CP118246.1"/>
</dbReference>
<dbReference type="InterPro" id="IPR000683">
    <property type="entry name" value="Gfo/Idh/MocA-like_OxRdtase_N"/>
</dbReference>
<sequence>MTDQRQRFALIGTGNRGTTMWGQNLLEGWRDSVELVAICDTNELRAERARTMIGSNAPIFTDIETTLSQTKPDLVIVCTRDSNHDDIIVAALEAGCNVITEKPMTTSVDKIRRIREAEKRSGKRVDVSFNYRFAPTAGKLKELLSAGAIGTLTSVDFHWYLDTDHGADYFRRWHAYVENSGSLFVHKATHHFDLLNWYIDADPQTVTAFGELRNYGAKGPYRGTRCKGCEHASYCDFYLDLSADPFLEALYEDPSDLDGYVRDACVYRADIDIPDTMTANIRYANDVVVSYSLNTFMPIEGHHIAFNGTKGRIELRQYEKQPWERPDHDEILLIKSFGGGVERIKVPHSAGGHFGGDDRMRNMIFAGGEDSLGQRAGSRAGAMSVMTGLAALQSSRTGKSVRIDELGDIG</sequence>
<dbReference type="PANTHER" id="PTHR43377">
    <property type="entry name" value="BILIVERDIN REDUCTASE A"/>
    <property type="match status" value="1"/>
</dbReference>